<dbReference type="InterPro" id="IPR011051">
    <property type="entry name" value="RmlC_Cupin_sf"/>
</dbReference>
<proteinExistence type="inferred from homology"/>
<evidence type="ECO:0000313" key="8">
    <source>
        <dbReference type="EMBL" id="GHC49841.1"/>
    </source>
</evidence>
<dbReference type="PANTHER" id="PTHR21047">
    <property type="entry name" value="DTDP-6-DEOXY-D-GLUCOSE-3,5 EPIMERASE"/>
    <property type="match status" value="1"/>
</dbReference>
<comment type="pathway">
    <text evidence="7">Carbohydrate biosynthesis; dTDP-L-rhamnose biosynthesis.</text>
</comment>
<feature type="active site" description="Proton donor" evidence="5">
    <location>
        <position position="131"/>
    </location>
</feature>
<dbReference type="EC" id="5.1.3.13" evidence="3 7"/>
<dbReference type="InterPro" id="IPR014710">
    <property type="entry name" value="RmlC-like_jellyroll"/>
</dbReference>
<gene>
    <name evidence="8" type="primary">rfbC</name>
    <name evidence="8" type="ORF">GCM10010096_22110</name>
</gene>
<feature type="site" description="Participates in a stacking interaction with the thymidine ring of dTDP-4-oxo-6-deoxyglucose" evidence="6">
    <location>
        <position position="137"/>
    </location>
</feature>
<dbReference type="NCBIfam" id="TIGR01221">
    <property type="entry name" value="rmlC"/>
    <property type="match status" value="1"/>
</dbReference>
<dbReference type="Pfam" id="PF00908">
    <property type="entry name" value="dTDP_sugar_isom"/>
    <property type="match status" value="1"/>
</dbReference>
<dbReference type="GO" id="GO:0008830">
    <property type="term" value="F:dTDP-4-dehydrorhamnose 3,5-epimerase activity"/>
    <property type="evidence" value="ECO:0007669"/>
    <property type="project" value="UniProtKB-UniRule"/>
</dbReference>
<comment type="caution">
    <text evidence="8">The sequence shown here is derived from an EMBL/GenBank/DDBJ whole genome shotgun (WGS) entry which is preliminary data.</text>
</comment>
<keyword evidence="9" id="KW-1185">Reference proteome</keyword>
<comment type="function">
    <text evidence="2 7">Catalyzes the epimerization of the C3' and C5'positions of dTDP-6-deoxy-D-xylo-4-hexulose, forming dTDP-6-deoxy-L-lyxo-4-hexulose.</text>
</comment>
<evidence type="ECO:0000256" key="1">
    <source>
        <dbReference type="ARBA" id="ARBA00001298"/>
    </source>
</evidence>
<dbReference type="AlphaFoldDB" id="A0A8H9II91"/>
<comment type="catalytic activity">
    <reaction evidence="1 7">
        <text>dTDP-4-dehydro-6-deoxy-alpha-D-glucose = dTDP-4-dehydro-beta-L-rhamnose</text>
        <dbReference type="Rhea" id="RHEA:16969"/>
        <dbReference type="ChEBI" id="CHEBI:57649"/>
        <dbReference type="ChEBI" id="CHEBI:62830"/>
        <dbReference type="EC" id="5.1.3.13"/>
    </reaction>
</comment>
<organism evidence="8 9">
    <name type="scientific">Alcaligenes pakistanensis</name>
    <dbReference type="NCBI Taxonomy" id="1482717"/>
    <lineage>
        <taxon>Bacteria</taxon>
        <taxon>Pseudomonadati</taxon>
        <taxon>Pseudomonadota</taxon>
        <taxon>Betaproteobacteria</taxon>
        <taxon>Burkholderiales</taxon>
        <taxon>Alcaligenaceae</taxon>
        <taxon>Alcaligenes</taxon>
    </lineage>
</organism>
<dbReference type="UniPathway" id="UPA00124"/>
<dbReference type="Proteomes" id="UP000608923">
    <property type="component" value="Unassembled WGS sequence"/>
</dbReference>
<protein>
    <recommendedName>
        <fullName evidence="4 7">dTDP-4-dehydrorhamnose 3,5-epimerase</fullName>
        <ecNumber evidence="3 7">5.1.3.13</ecNumber>
    </recommendedName>
    <alternativeName>
        <fullName evidence="7">Thymidine diphospho-4-keto-rhamnose 3,5-epimerase</fullName>
    </alternativeName>
</protein>
<feature type="active site" description="Proton acceptor" evidence="5">
    <location>
        <position position="62"/>
    </location>
</feature>
<name>A0A8H9II91_9BURK</name>
<accession>A0A8H9II91</accession>
<keyword evidence="7" id="KW-0413">Isomerase</keyword>
<dbReference type="PANTHER" id="PTHR21047:SF2">
    <property type="entry name" value="THYMIDINE DIPHOSPHO-4-KETO-RHAMNOSE 3,5-EPIMERASE"/>
    <property type="match status" value="1"/>
</dbReference>
<dbReference type="RefSeq" id="WP_189392606.1">
    <property type="nucleotide sequence ID" value="NZ_BMZN01000003.1"/>
</dbReference>
<evidence type="ECO:0000256" key="2">
    <source>
        <dbReference type="ARBA" id="ARBA00001997"/>
    </source>
</evidence>
<evidence type="ECO:0000256" key="5">
    <source>
        <dbReference type="PIRSR" id="PIRSR600888-1"/>
    </source>
</evidence>
<dbReference type="GO" id="GO:0019305">
    <property type="term" value="P:dTDP-rhamnose biosynthetic process"/>
    <property type="evidence" value="ECO:0007669"/>
    <property type="project" value="UniProtKB-UniRule"/>
</dbReference>
<evidence type="ECO:0000256" key="4">
    <source>
        <dbReference type="ARBA" id="ARBA00019595"/>
    </source>
</evidence>
<dbReference type="Gene3D" id="2.60.120.10">
    <property type="entry name" value="Jelly Rolls"/>
    <property type="match status" value="1"/>
</dbReference>
<dbReference type="GO" id="GO:0005829">
    <property type="term" value="C:cytosol"/>
    <property type="evidence" value="ECO:0007669"/>
    <property type="project" value="TreeGrafter"/>
</dbReference>
<dbReference type="InterPro" id="IPR000888">
    <property type="entry name" value="RmlC-like"/>
</dbReference>
<comment type="subunit">
    <text evidence="7">Homodimer.</text>
</comment>
<dbReference type="GO" id="GO:0000271">
    <property type="term" value="P:polysaccharide biosynthetic process"/>
    <property type="evidence" value="ECO:0007669"/>
    <property type="project" value="TreeGrafter"/>
</dbReference>
<comment type="similarity">
    <text evidence="7">Belongs to the dTDP-4-dehydrorhamnose 3,5-epimerase family.</text>
</comment>
<evidence type="ECO:0000313" key="9">
    <source>
        <dbReference type="Proteomes" id="UP000608923"/>
    </source>
</evidence>
<evidence type="ECO:0000256" key="6">
    <source>
        <dbReference type="PIRSR" id="PIRSR600888-3"/>
    </source>
</evidence>
<evidence type="ECO:0000256" key="3">
    <source>
        <dbReference type="ARBA" id="ARBA00012098"/>
    </source>
</evidence>
<dbReference type="SUPFAM" id="SSF51182">
    <property type="entry name" value="RmlC-like cupins"/>
    <property type="match status" value="1"/>
</dbReference>
<dbReference type="EMBL" id="BMZN01000003">
    <property type="protein sequence ID" value="GHC49841.1"/>
    <property type="molecule type" value="Genomic_DNA"/>
</dbReference>
<reference evidence="9" key="1">
    <citation type="journal article" date="2019" name="Int. J. Syst. Evol. Microbiol.">
        <title>The Global Catalogue of Microorganisms (GCM) 10K type strain sequencing project: providing services to taxonomists for standard genome sequencing and annotation.</title>
        <authorList>
            <consortium name="The Broad Institute Genomics Platform"/>
            <consortium name="The Broad Institute Genome Sequencing Center for Infectious Disease"/>
            <person name="Wu L."/>
            <person name="Ma J."/>
        </authorList>
    </citation>
    <scope>NUCLEOTIDE SEQUENCE [LARGE SCALE GENOMIC DNA]</scope>
    <source>
        <strain evidence="9">KCTC 42083</strain>
    </source>
</reference>
<dbReference type="CDD" id="cd00438">
    <property type="entry name" value="cupin_RmlC"/>
    <property type="match status" value="1"/>
</dbReference>
<evidence type="ECO:0000256" key="7">
    <source>
        <dbReference type="RuleBase" id="RU364069"/>
    </source>
</evidence>
<sequence>MRTQPTRLPGVLIIEPRIFSDERGFFKESFSVERYKAVAGIDSLFVQDNQSCSKSSVLRGLHFQKTKPQGKLISVTRGSIFDVVVDIDPSSSTFGEYIGLELSQSNHRQLWVAPGYAHGFCVLSAQADVSYKCTDYYQADDEGGLAWDCPRLAIDWPIKNPILSAKDRAHPGLEQFLQR</sequence>